<organism evidence="1">
    <name type="scientific">Corethron hystrix</name>
    <dbReference type="NCBI Taxonomy" id="216773"/>
    <lineage>
        <taxon>Eukaryota</taxon>
        <taxon>Sar</taxon>
        <taxon>Stramenopiles</taxon>
        <taxon>Ochrophyta</taxon>
        <taxon>Bacillariophyta</taxon>
        <taxon>Coscinodiscophyceae</taxon>
        <taxon>Corethrophycidae</taxon>
        <taxon>Corethrales</taxon>
        <taxon>Corethraceae</taxon>
        <taxon>Corethron</taxon>
    </lineage>
</organism>
<protein>
    <submittedName>
        <fullName evidence="1">Uncharacterized protein</fullName>
    </submittedName>
</protein>
<dbReference type="AlphaFoldDB" id="A0A7S1FYW6"/>
<evidence type="ECO:0000313" key="1">
    <source>
        <dbReference type="EMBL" id="CAD8899452.1"/>
    </source>
</evidence>
<dbReference type="EMBL" id="HBFR01036598">
    <property type="protein sequence ID" value="CAD8899452.1"/>
    <property type="molecule type" value="Transcribed_RNA"/>
</dbReference>
<sequence length="115" mass="13153">MKQLGLSYKRARLKARILSNERIKYICSYLCHFSEALDFEKKGGRICVYMDESYIHTTHSTSYGYYFKEQRSGQSASKGRRLIIVHAICKDGPLVELMIMDGPLMILFGGVIPLP</sequence>
<gene>
    <name evidence="1" type="ORF">CHYS00102_LOCUS26668</name>
</gene>
<name>A0A7S1FYW6_9STRA</name>
<proteinExistence type="predicted"/>
<accession>A0A7S1FYW6</accession>
<reference evidence="1" key="1">
    <citation type="submission" date="2021-01" db="EMBL/GenBank/DDBJ databases">
        <authorList>
            <person name="Corre E."/>
            <person name="Pelletier E."/>
            <person name="Niang G."/>
            <person name="Scheremetjew M."/>
            <person name="Finn R."/>
            <person name="Kale V."/>
            <person name="Holt S."/>
            <person name="Cochrane G."/>
            <person name="Meng A."/>
            <person name="Brown T."/>
            <person name="Cohen L."/>
        </authorList>
    </citation>
    <scope>NUCLEOTIDE SEQUENCE</scope>
    <source>
        <strain evidence="1">308</strain>
    </source>
</reference>